<dbReference type="AlphaFoldDB" id="A0A645GSK5"/>
<gene>
    <name evidence="1" type="ORF">SDC9_177281</name>
</gene>
<evidence type="ECO:0000313" key="1">
    <source>
        <dbReference type="EMBL" id="MPN29828.1"/>
    </source>
</evidence>
<reference evidence="1" key="1">
    <citation type="submission" date="2019-08" db="EMBL/GenBank/DDBJ databases">
        <authorList>
            <person name="Kucharzyk K."/>
            <person name="Murdoch R.W."/>
            <person name="Higgins S."/>
            <person name="Loffler F."/>
        </authorList>
    </citation>
    <scope>NUCLEOTIDE SEQUENCE</scope>
</reference>
<protein>
    <recommendedName>
        <fullName evidence="2">AB hydrolase-1 domain-containing protein</fullName>
    </recommendedName>
</protein>
<dbReference type="EMBL" id="VSSQ01080694">
    <property type="protein sequence ID" value="MPN29828.1"/>
    <property type="molecule type" value="Genomic_DNA"/>
</dbReference>
<organism evidence="1">
    <name type="scientific">bioreactor metagenome</name>
    <dbReference type="NCBI Taxonomy" id="1076179"/>
    <lineage>
        <taxon>unclassified sequences</taxon>
        <taxon>metagenomes</taxon>
        <taxon>ecological metagenomes</taxon>
    </lineage>
</organism>
<dbReference type="InterPro" id="IPR029058">
    <property type="entry name" value="AB_hydrolase_fold"/>
</dbReference>
<accession>A0A645GSK5</accession>
<proteinExistence type="predicted"/>
<evidence type="ECO:0008006" key="2">
    <source>
        <dbReference type="Google" id="ProtNLM"/>
    </source>
</evidence>
<name>A0A645GSK5_9ZZZZ</name>
<comment type="caution">
    <text evidence="1">The sequence shown here is derived from an EMBL/GenBank/DDBJ whole genome shotgun (WGS) entry which is preliminary data.</text>
</comment>
<dbReference type="Gene3D" id="3.40.50.1820">
    <property type="entry name" value="alpha/beta hydrolase"/>
    <property type="match status" value="1"/>
</dbReference>
<sequence>MINKKFSKDVLEEVSKVWLNMSDESIENIAFSNYSYLVPESITYVTTDIAYWFGQNEKRLLIKSAKRLSKLVPSCQIEEFNSLGHGDLVSKHSDIFTNKVKEFCGK</sequence>